<reference evidence="7 8" key="1">
    <citation type="submission" date="2016-12" db="EMBL/GenBank/DDBJ databases">
        <authorList>
            <person name="Song W.-J."/>
            <person name="Kurnit D.M."/>
        </authorList>
    </citation>
    <scope>NUCLEOTIDE SEQUENCE [LARGE SCALE GENOMIC DNA]</scope>
    <source>
        <strain evidence="7 8">ATCC 43942</strain>
    </source>
</reference>
<dbReference type="GO" id="GO:0005198">
    <property type="term" value="F:structural molecule activity"/>
    <property type="evidence" value="ECO:0007669"/>
    <property type="project" value="UniProtKB-UniRule"/>
</dbReference>
<dbReference type="EMBL" id="CP018835">
    <property type="protein sequence ID" value="ASA54990.1"/>
    <property type="molecule type" value="Genomic_DNA"/>
</dbReference>
<dbReference type="HAMAP" id="MF_00724">
    <property type="entry name" value="FliE"/>
    <property type="match status" value="1"/>
</dbReference>
<dbReference type="KEGG" id="vga:BSQ33_04110"/>
<dbReference type="OrthoDB" id="8909229at2"/>
<dbReference type="AlphaFoldDB" id="A0A1Z2SCT6"/>
<dbReference type="GO" id="GO:0003774">
    <property type="term" value="F:cytoskeletal motor activity"/>
    <property type="evidence" value="ECO:0007669"/>
    <property type="project" value="InterPro"/>
</dbReference>
<dbReference type="PRINTS" id="PR01006">
    <property type="entry name" value="FLGHOOKFLIE"/>
</dbReference>
<evidence type="ECO:0000256" key="1">
    <source>
        <dbReference type="ARBA" id="ARBA00004117"/>
    </source>
</evidence>
<proteinExistence type="inferred from homology"/>
<keyword evidence="7" id="KW-0282">Flagellum</keyword>
<accession>A0A1Z2SCT6</accession>
<feature type="region of interest" description="Disordered" evidence="6">
    <location>
        <begin position="1"/>
        <end position="26"/>
    </location>
</feature>
<dbReference type="GO" id="GO:0009425">
    <property type="term" value="C:bacterial-type flagellum basal body"/>
    <property type="evidence" value="ECO:0007669"/>
    <property type="project" value="UniProtKB-SubCell"/>
</dbReference>
<protein>
    <recommendedName>
        <fullName evidence="3 5">Flagellar hook-basal body complex protein FliE</fullName>
    </recommendedName>
</protein>
<dbReference type="PANTHER" id="PTHR34653:SF1">
    <property type="entry name" value="FLAGELLAR HOOK-BASAL BODY COMPLEX PROTEIN FLIE"/>
    <property type="match status" value="1"/>
</dbReference>
<dbReference type="PANTHER" id="PTHR34653">
    <property type="match status" value="1"/>
</dbReference>
<evidence type="ECO:0000256" key="6">
    <source>
        <dbReference type="SAM" id="MobiDB-lite"/>
    </source>
</evidence>
<comment type="similarity">
    <text evidence="2 5">Belongs to the FliE family.</text>
</comment>
<comment type="subcellular location">
    <subcellularLocation>
        <location evidence="1 5">Bacterial flagellum basal body</location>
    </subcellularLocation>
</comment>
<keyword evidence="7" id="KW-0969">Cilium</keyword>
<organism evidence="7 8">
    <name type="scientific">Vibrio gazogenes</name>
    <dbReference type="NCBI Taxonomy" id="687"/>
    <lineage>
        <taxon>Bacteria</taxon>
        <taxon>Pseudomonadati</taxon>
        <taxon>Pseudomonadota</taxon>
        <taxon>Gammaproteobacteria</taxon>
        <taxon>Vibrionales</taxon>
        <taxon>Vibrionaceae</taxon>
        <taxon>Vibrio</taxon>
    </lineage>
</organism>
<sequence length="103" mass="11095">MRLDGLQTEMQSMIQEASGKSAAPTGQSVSADFGELLNTAINNVNGLQKASSNLQTRFDRGDEGVSLSDVMIARNKASVAFDATVQVRNKLVDAYKELMNMPV</sequence>
<evidence type="ECO:0000313" key="7">
    <source>
        <dbReference type="EMBL" id="ASA54990.1"/>
    </source>
</evidence>
<keyword evidence="7" id="KW-0966">Cell projection</keyword>
<evidence type="ECO:0000256" key="2">
    <source>
        <dbReference type="ARBA" id="ARBA00009272"/>
    </source>
</evidence>
<dbReference type="NCBIfam" id="TIGR00205">
    <property type="entry name" value="fliE"/>
    <property type="match status" value="1"/>
</dbReference>
<dbReference type="GO" id="GO:0071973">
    <property type="term" value="P:bacterial-type flagellum-dependent cell motility"/>
    <property type="evidence" value="ECO:0007669"/>
    <property type="project" value="InterPro"/>
</dbReference>
<dbReference type="RefSeq" id="WP_088133352.1">
    <property type="nucleotide sequence ID" value="NZ_CP018835.1"/>
</dbReference>
<name>A0A1Z2SCT6_VIBGA</name>
<evidence type="ECO:0000313" key="8">
    <source>
        <dbReference type="Proteomes" id="UP000196708"/>
    </source>
</evidence>
<dbReference type="Proteomes" id="UP000196708">
    <property type="component" value="Chromosome 1"/>
</dbReference>
<dbReference type="InterPro" id="IPR001624">
    <property type="entry name" value="FliE"/>
</dbReference>
<keyword evidence="4 5" id="KW-0975">Bacterial flagellum</keyword>
<evidence type="ECO:0000256" key="5">
    <source>
        <dbReference type="HAMAP-Rule" id="MF_00724"/>
    </source>
</evidence>
<dbReference type="Pfam" id="PF02049">
    <property type="entry name" value="FliE"/>
    <property type="match status" value="1"/>
</dbReference>
<evidence type="ECO:0000256" key="4">
    <source>
        <dbReference type="ARBA" id="ARBA00023143"/>
    </source>
</evidence>
<evidence type="ECO:0000256" key="3">
    <source>
        <dbReference type="ARBA" id="ARBA00018024"/>
    </source>
</evidence>
<gene>
    <name evidence="5" type="primary">fliE</name>
    <name evidence="7" type="ORF">BSQ33_04110</name>
</gene>